<proteinExistence type="inferred from homology"/>
<dbReference type="SUPFAM" id="SSF144083">
    <property type="entry name" value="Magnesium transport protein CorA, transmembrane region"/>
    <property type="match status" value="1"/>
</dbReference>
<dbReference type="InterPro" id="IPR002523">
    <property type="entry name" value="MgTranspt_CorA/ZnTranspt_ZntB"/>
</dbReference>
<dbReference type="GO" id="GO:0005886">
    <property type="term" value="C:plasma membrane"/>
    <property type="evidence" value="ECO:0007669"/>
    <property type="project" value="UniProtKB-SubCell"/>
</dbReference>
<evidence type="ECO:0000256" key="8">
    <source>
        <dbReference type="SAM" id="Phobius"/>
    </source>
</evidence>
<organism evidence="9 10">
    <name type="scientific">Rudaeicoccus suwonensis</name>
    <dbReference type="NCBI Taxonomy" id="657409"/>
    <lineage>
        <taxon>Bacteria</taxon>
        <taxon>Bacillati</taxon>
        <taxon>Actinomycetota</taxon>
        <taxon>Actinomycetes</taxon>
        <taxon>Micrococcales</taxon>
        <taxon>Dermacoccaceae</taxon>
        <taxon>Rudaeicoccus</taxon>
    </lineage>
</organism>
<dbReference type="Gene3D" id="3.30.460.20">
    <property type="entry name" value="CorA soluble domain-like"/>
    <property type="match status" value="1"/>
</dbReference>
<keyword evidence="3" id="KW-0813">Transport</keyword>
<evidence type="ECO:0000256" key="1">
    <source>
        <dbReference type="ARBA" id="ARBA00004651"/>
    </source>
</evidence>
<evidence type="ECO:0000256" key="4">
    <source>
        <dbReference type="ARBA" id="ARBA00022475"/>
    </source>
</evidence>
<dbReference type="PANTHER" id="PTHR46494">
    <property type="entry name" value="CORA FAMILY METAL ION TRANSPORTER (EUROFUNG)"/>
    <property type="match status" value="1"/>
</dbReference>
<dbReference type="RefSeq" id="WP_211841708.1">
    <property type="nucleotide sequence ID" value="NZ_VIVQ01000002.1"/>
</dbReference>
<dbReference type="AlphaFoldDB" id="A0A561E3F6"/>
<dbReference type="InterPro" id="IPR045861">
    <property type="entry name" value="CorA_cytoplasmic_dom"/>
</dbReference>
<dbReference type="Proteomes" id="UP000318297">
    <property type="component" value="Unassembled WGS sequence"/>
</dbReference>
<protein>
    <submittedName>
        <fullName evidence="9">Magnesium transporter</fullName>
    </submittedName>
</protein>
<accession>A0A561E3F6</accession>
<keyword evidence="10" id="KW-1185">Reference proteome</keyword>
<evidence type="ECO:0000313" key="9">
    <source>
        <dbReference type="EMBL" id="TWE10129.1"/>
    </source>
</evidence>
<keyword evidence="7 8" id="KW-0472">Membrane</keyword>
<feature type="transmembrane region" description="Helical" evidence="8">
    <location>
        <begin position="299"/>
        <end position="319"/>
    </location>
</feature>
<comment type="caution">
    <text evidence="9">The sequence shown here is derived from an EMBL/GenBank/DDBJ whole genome shotgun (WGS) entry which is preliminary data.</text>
</comment>
<keyword evidence="5 8" id="KW-0812">Transmembrane</keyword>
<keyword evidence="4" id="KW-1003">Cell membrane</keyword>
<evidence type="ECO:0000256" key="2">
    <source>
        <dbReference type="ARBA" id="ARBA00009765"/>
    </source>
</evidence>
<dbReference type="Pfam" id="PF01544">
    <property type="entry name" value="CorA"/>
    <property type="match status" value="1"/>
</dbReference>
<comment type="subcellular location">
    <subcellularLocation>
        <location evidence="1">Cell membrane</location>
        <topology evidence="1">Multi-pass membrane protein</topology>
    </subcellularLocation>
</comment>
<dbReference type="GO" id="GO:0050897">
    <property type="term" value="F:cobalt ion binding"/>
    <property type="evidence" value="ECO:0007669"/>
    <property type="project" value="TreeGrafter"/>
</dbReference>
<dbReference type="EMBL" id="VIVQ01000002">
    <property type="protein sequence ID" value="TWE10129.1"/>
    <property type="molecule type" value="Genomic_DNA"/>
</dbReference>
<name>A0A561E3F6_9MICO</name>
<evidence type="ECO:0000256" key="7">
    <source>
        <dbReference type="ARBA" id="ARBA00023136"/>
    </source>
</evidence>
<evidence type="ECO:0000256" key="3">
    <source>
        <dbReference type="ARBA" id="ARBA00022448"/>
    </source>
</evidence>
<dbReference type="PANTHER" id="PTHR46494:SF1">
    <property type="entry name" value="CORA FAMILY METAL ION TRANSPORTER (EUROFUNG)"/>
    <property type="match status" value="1"/>
</dbReference>
<comment type="similarity">
    <text evidence="2">Belongs to the CorA metal ion transporter (MIT) (TC 1.A.35) family.</text>
</comment>
<reference evidence="9 10" key="1">
    <citation type="submission" date="2019-06" db="EMBL/GenBank/DDBJ databases">
        <title>Sequencing the genomes of 1000 actinobacteria strains.</title>
        <authorList>
            <person name="Klenk H.-P."/>
        </authorList>
    </citation>
    <scope>NUCLEOTIDE SEQUENCE [LARGE SCALE GENOMIC DNA]</scope>
    <source>
        <strain evidence="9 10">DSM 19560</strain>
    </source>
</reference>
<gene>
    <name evidence="9" type="ORF">BKA23_2481</name>
</gene>
<feature type="transmembrane region" description="Helical" evidence="8">
    <location>
        <begin position="269"/>
        <end position="287"/>
    </location>
</feature>
<dbReference type="InterPro" id="IPR045863">
    <property type="entry name" value="CorA_TM1_TM2"/>
</dbReference>
<evidence type="ECO:0000256" key="5">
    <source>
        <dbReference type="ARBA" id="ARBA00022692"/>
    </source>
</evidence>
<dbReference type="GO" id="GO:0015095">
    <property type="term" value="F:magnesium ion transmembrane transporter activity"/>
    <property type="evidence" value="ECO:0007669"/>
    <property type="project" value="TreeGrafter"/>
</dbReference>
<evidence type="ECO:0000256" key="6">
    <source>
        <dbReference type="ARBA" id="ARBA00022989"/>
    </source>
</evidence>
<dbReference type="SUPFAM" id="SSF143865">
    <property type="entry name" value="CorA soluble domain-like"/>
    <property type="match status" value="1"/>
</dbReference>
<sequence length="325" mass="36786">MTCEISTRAWRDGALTEHDFPLADLSDHLCDPSTLSWADLLDPEPADLQQLAEELGLDPHSVEDALTQHERPKAVRYDSHIFITAFTVTGMADDSDMHRISIFVMPHAVVTVRLGAGFPVDDVAQDLQDNTELLKHGPKALLHALLDTVVDGYYEVVTRIDERVDDLEEELFDEQHAGNRIARQIYELHKEISHLRRMVLPMRDVVSMVLRRASDPGAERDLVAYYEDLYDHTMRVAEWTDSIRDTIGSIRDTNLALVDTAMNTVMKKLTSWAAIIAVPTAITGWYGQNVPYPGFSKQWGFYCSVGLIVGIALFLYASFKRRNWL</sequence>
<dbReference type="CDD" id="cd12822">
    <property type="entry name" value="TmCorA-like"/>
    <property type="match status" value="1"/>
</dbReference>
<keyword evidence="6 8" id="KW-1133">Transmembrane helix</keyword>
<evidence type="ECO:0000313" key="10">
    <source>
        <dbReference type="Proteomes" id="UP000318297"/>
    </source>
</evidence>
<dbReference type="Gene3D" id="1.20.58.340">
    <property type="entry name" value="Magnesium transport protein CorA, transmembrane region"/>
    <property type="match status" value="2"/>
</dbReference>
<dbReference type="GO" id="GO:0000287">
    <property type="term" value="F:magnesium ion binding"/>
    <property type="evidence" value="ECO:0007669"/>
    <property type="project" value="TreeGrafter"/>
</dbReference>
<dbReference type="GO" id="GO:0015087">
    <property type="term" value="F:cobalt ion transmembrane transporter activity"/>
    <property type="evidence" value="ECO:0007669"/>
    <property type="project" value="TreeGrafter"/>
</dbReference>